<reference evidence="4 5" key="1">
    <citation type="submission" date="2022-05" db="EMBL/GenBank/DDBJ databases">
        <title>Corynebacterium sp. B5-R-101 sp. nov., isolated from human feces.</title>
        <authorList>
            <person name="Shamsuzzaman M."/>
            <person name="Dahal R.H."/>
        </authorList>
    </citation>
    <scope>NUCLEOTIDE SEQUENCE [LARGE SCALE GENOMIC DNA]</scope>
    <source>
        <strain evidence="4 5">B5-R-101</strain>
    </source>
</reference>
<evidence type="ECO:0000256" key="2">
    <source>
        <dbReference type="SAM" id="Phobius"/>
    </source>
</evidence>
<keyword evidence="5" id="KW-1185">Reference proteome</keyword>
<dbReference type="Proteomes" id="UP001203579">
    <property type="component" value="Unassembled WGS sequence"/>
</dbReference>
<comment type="caution">
    <text evidence="4">The sequence shown here is derived from an EMBL/GenBank/DDBJ whole genome shotgun (WGS) entry which is preliminary data.</text>
</comment>
<keyword evidence="2" id="KW-0472">Membrane</keyword>
<dbReference type="InterPro" id="IPR018764">
    <property type="entry name" value="RskA_C"/>
</dbReference>
<proteinExistence type="predicted"/>
<feature type="compositionally biased region" description="Low complexity" evidence="1">
    <location>
        <begin position="77"/>
        <end position="88"/>
    </location>
</feature>
<accession>A0ABT0TBE3</accession>
<protein>
    <submittedName>
        <fullName evidence="4">Anti-sigma factor</fullName>
    </submittedName>
</protein>
<feature type="domain" description="Anti-sigma K factor RskA C-terminal" evidence="3">
    <location>
        <begin position="58"/>
        <end position="200"/>
    </location>
</feature>
<dbReference type="EMBL" id="JAMKFF010000009">
    <property type="protein sequence ID" value="MCL8494410.1"/>
    <property type="molecule type" value="Genomic_DNA"/>
</dbReference>
<feature type="compositionally biased region" description="Polar residues" evidence="1">
    <location>
        <begin position="196"/>
        <end position="212"/>
    </location>
</feature>
<gene>
    <name evidence="4" type="ORF">M5J06_09770</name>
</gene>
<name>A0ABT0TBE3_9CORY</name>
<evidence type="ECO:0000313" key="5">
    <source>
        <dbReference type="Proteomes" id="UP001203579"/>
    </source>
</evidence>
<evidence type="ECO:0000259" key="3">
    <source>
        <dbReference type="Pfam" id="PF10099"/>
    </source>
</evidence>
<dbReference type="RefSeq" id="WP_250224546.1">
    <property type="nucleotide sequence ID" value="NZ_JAMFTR010000009.1"/>
</dbReference>
<feature type="region of interest" description="Disordered" evidence="1">
    <location>
        <begin position="77"/>
        <end position="99"/>
    </location>
</feature>
<evidence type="ECO:0000313" key="4">
    <source>
        <dbReference type="EMBL" id="MCL8494410.1"/>
    </source>
</evidence>
<feature type="compositionally biased region" description="Basic and acidic residues" evidence="1">
    <location>
        <begin position="89"/>
        <end position="99"/>
    </location>
</feature>
<keyword evidence="2" id="KW-1133">Transmembrane helix</keyword>
<sequence>MSNTHEFSDETFDDFLDSLPEVEPPVRMKDAVFAEIDGGEAAEVIELPRRRWRAFVAVPAAAAVLVVGMVAVPPLLQSDDSQNQTSDSARVEAESPGEKSMHAIMGAEDLMQGNADASGAQLDIVSSESMEKSGAMVDGQPQLADGMGAQVWAVSADGGMASAGVIGQDPHDGVWMPFDGAAVKVMVTEEPAGGSEQPTGRTLATVTLASAS</sequence>
<keyword evidence="2" id="KW-0812">Transmembrane</keyword>
<feature type="transmembrane region" description="Helical" evidence="2">
    <location>
        <begin position="54"/>
        <end position="76"/>
    </location>
</feature>
<feature type="region of interest" description="Disordered" evidence="1">
    <location>
        <begin position="190"/>
        <end position="212"/>
    </location>
</feature>
<dbReference type="InterPro" id="IPR051474">
    <property type="entry name" value="Anti-sigma-K/W_factor"/>
</dbReference>
<organism evidence="4 5">
    <name type="scientific">Corynebacterium intestinale</name>
    <dbReference type="NCBI Taxonomy" id="2943492"/>
    <lineage>
        <taxon>Bacteria</taxon>
        <taxon>Bacillati</taxon>
        <taxon>Actinomycetota</taxon>
        <taxon>Actinomycetes</taxon>
        <taxon>Mycobacteriales</taxon>
        <taxon>Corynebacteriaceae</taxon>
        <taxon>Corynebacterium</taxon>
    </lineage>
</organism>
<evidence type="ECO:0000256" key="1">
    <source>
        <dbReference type="SAM" id="MobiDB-lite"/>
    </source>
</evidence>
<dbReference type="PANTHER" id="PTHR37461:SF1">
    <property type="entry name" value="ANTI-SIGMA-K FACTOR RSKA"/>
    <property type="match status" value="1"/>
</dbReference>
<dbReference type="PANTHER" id="PTHR37461">
    <property type="entry name" value="ANTI-SIGMA-K FACTOR RSKA"/>
    <property type="match status" value="1"/>
</dbReference>
<dbReference type="Pfam" id="PF10099">
    <property type="entry name" value="RskA_C"/>
    <property type="match status" value="1"/>
</dbReference>